<dbReference type="EMBL" id="CAJOBE010021431">
    <property type="protein sequence ID" value="CAF4243855.1"/>
    <property type="molecule type" value="Genomic_DNA"/>
</dbReference>
<reference evidence="2" key="1">
    <citation type="submission" date="2021-02" db="EMBL/GenBank/DDBJ databases">
        <authorList>
            <person name="Nowell W R."/>
        </authorList>
    </citation>
    <scope>NUCLEOTIDE SEQUENCE</scope>
</reference>
<evidence type="ECO:0000256" key="1">
    <source>
        <dbReference type="SAM" id="Phobius"/>
    </source>
</evidence>
<protein>
    <submittedName>
        <fullName evidence="2">Uncharacterized protein</fullName>
    </submittedName>
</protein>
<feature type="transmembrane region" description="Helical" evidence="1">
    <location>
        <begin position="23"/>
        <end position="41"/>
    </location>
</feature>
<evidence type="ECO:0000313" key="3">
    <source>
        <dbReference type="Proteomes" id="UP000663874"/>
    </source>
</evidence>
<dbReference type="AlphaFoldDB" id="A0A820EA49"/>
<proteinExistence type="predicted"/>
<evidence type="ECO:0000313" key="2">
    <source>
        <dbReference type="EMBL" id="CAF4243855.1"/>
    </source>
</evidence>
<sequence length="143" mass="16612">DLMLTLYLWVSGIVRIQSILSRIFLLFLPYCLGSGLVHLMHNELMADSDPTMNTNLYVNPFSMTLIDDRFLAMLLIGFIALIITYILNLDIRLPNCFYKISPPETSIDRDVMEERHRILYSNEINHDILEAKNLTKCFRRVTG</sequence>
<dbReference type="Proteomes" id="UP000663874">
    <property type="component" value="Unassembled WGS sequence"/>
</dbReference>
<keyword evidence="1" id="KW-0472">Membrane</keyword>
<feature type="transmembrane region" description="Helical" evidence="1">
    <location>
        <begin position="70"/>
        <end position="89"/>
    </location>
</feature>
<comment type="caution">
    <text evidence="2">The sequence shown here is derived from an EMBL/GenBank/DDBJ whole genome shotgun (WGS) entry which is preliminary data.</text>
</comment>
<keyword evidence="1" id="KW-1133">Transmembrane helix</keyword>
<feature type="non-terminal residue" evidence="2">
    <location>
        <position position="1"/>
    </location>
</feature>
<name>A0A820EA49_9BILA</name>
<keyword evidence="1" id="KW-0812">Transmembrane</keyword>
<gene>
    <name evidence="2" type="ORF">FNK824_LOCUS38294</name>
</gene>
<accession>A0A820EA49</accession>
<organism evidence="2 3">
    <name type="scientific">Rotaria sordida</name>
    <dbReference type="NCBI Taxonomy" id="392033"/>
    <lineage>
        <taxon>Eukaryota</taxon>
        <taxon>Metazoa</taxon>
        <taxon>Spiralia</taxon>
        <taxon>Gnathifera</taxon>
        <taxon>Rotifera</taxon>
        <taxon>Eurotatoria</taxon>
        <taxon>Bdelloidea</taxon>
        <taxon>Philodinida</taxon>
        <taxon>Philodinidae</taxon>
        <taxon>Rotaria</taxon>
    </lineage>
</organism>